<dbReference type="AlphaFoldDB" id="A0AAE1FVL9"/>
<dbReference type="CDD" id="cd01857">
    <property type="entry name" value="HSR1_MMR1"/>
    <property type="match status" value="1"/>
</dbReference>
<dbReference type="Proteomes" id="UP001286313">
    <property type="component" value="Unassembled WGS sequence"/>
</dbReference>
<evidence type="ECO:0000313" key="10">
    <source>
        <dbReference type="Proteomes" id="UP001286313"/>
    </source>
</evidence>
<evidence type="ECO:0000313" key="9">
    <source>
        <dbReference type="EMBL" id="KAK3879977.1"/>
    </source>
</evidence>
<feature type="region of interest" description="Disordered" evidence="7">
    <location>
        <begin position="249"/>
        <end position="280"/>
    </location>
</feature>
<dbReference type="GO" id="GO:0005829">
    <property type="term" value="C:cytosol"/>
    <property type="evidence" value="ECO:0007669"/>
    <property type="project" value="TreeGrafter"/>
</dbReference>
<keyword evidence="2" id="KW-0963">Cytoplasm</keyword>
<dbReference type="EMBL" id="JAWQEG010001371">
    <property type="protein sequence ID" value="KAK3879977.1"/>
    <property type="molecule type" value="Genomic_DNA"/>
</dbReference>
<keyword evidence="3" id="KW-0547">Nucleotide-binding</keyword>
<evidence type="ECO:0000256" key="6">
    <source>
        <dbReference type="ARBA" id="ARBA00040145"/>
    </source>
</evidence>
<evidence type="ECO:0000256" key="4">
    <source>
        <dbReference type="ARBA" id="ARBA00022801"/>
    </source>
</evidence>
<evidence type="ECO:0000256" key="3">
    <source>
        <dbReference type="ARBA" id="ARBA00022741"/>
    </source>
</evidence>
<dbReference type="GO" id="GO:0005525">
    <property type="term" value="F:GTP binding"/>
    <property type="evidence" value="ECO:0007669"/>
    <property type="project" value="UniProtKB-KW"/>
</dbReference>
<dbReference type="Gene3D" id="3.40.50.300">
    <property type="entry name" value="P-loop containing nucleotide triphosphate hydrolases"/>
    <property type="match status" value="2"/>
</dbReference>
<organism evidence="9 10">
    <name type="scientific">Petrolisthes cinctipes</name>
    <name type="common">Flat porcelain crab</name>
    <dbReference type="NCBI Taxonomy" id="88211"/>
    <lineage>
        <taxon>Eukaryota</taxon>
        <taxon>Metazoa</taxon>
        <taxon>Ecdysozoa</taxon>
        <taxon>Arthropoda</taxon>
        <taxon>Crustacea</taxon>
        <taxon>Multicrustacea</taxon>
        <taxon>Malacostraca</taxon>
        <taxon>Eumalacostraca</taxon>
        <taxon>Eucarida</taxon>
        <taxon>Decapoda</taxon>
        <taxon>Pleocyemata</taxon>
        <taxon>Anomura</taxon>
        <taxon>Galatheoidea</taxon>
        <taxon>Porcellanidae</taxon>
        <taxon>Petrolisthes</taxon>
    </lineage>
</organism>
<dbReference type="GO" id="GO:0003924">
    <property type="term" value="F:GTPase activity"/>
    <property type="evidence" value="ECO:0007669"/>
    <property type="project" value="InterPro"/>
</dbReference>
<feature type="domain" description="CP-type G" evidence="8">
    <location>
        <begin position="163"/>
        <end position="463"/>
    </location>
</feature>
<evidence type="ECO:0000256" key="2">
    <source>
        <dbReference type="ARBA" id="ARBA00022490"/>
    </source>
</evidence>
<keyword evidence="4" id="KW-0378">Hydrolase</keyword>
<accession>A0AAE1FVL9</accession>
<evidence type="ECO:0000256" key="5">
    <source>
        <dbReference type="ARBA" id="ARBA00023134"/>
    </source>
</evidence>
<evidence type="ECO:0000256" key="1">
    <source>
        <dbReference type="ARBA" id="ARBA00004496"/>
    </source>
</evidence>
<dbReference type="SUPFAM" id="SSF52540">
    <property type="entry name" value="P-loop containing nucleoside triphosphate hydrolases"/>
    <property type="match status" value="1"/>
</dbReference>
<feature type="compositionally biased region" description="Low complexity" evidence="7">
    <location>
        <begin position="325"/>
        <end position="373"/>
    </location>
</feature>
<keyword evidence="10" id="KW-1185">Reference proteome</keyword>
<dbReference type="GO" id="GO:0000054">
    <property type="term" value="P:ribosomal subunit export from nucleus"/>
    <property type="evidence" value="ECO:0007669"/>
    <property type="project" value="TreeGrafter"/>
</dbReference>
<dbReference type="InterPro" id="IPR027417">
    <property type="entry name" value="P-loop_NTPase"/>
</dbReference>
<reference evidence="9" key="1">
    <citation type="submission" date="2023-10" db="EMBL/GenBank/DDBJ databases">
        <title>Genome assemblies of two species of porcelain crab, Petrolisthes cinctipes and Petrolisthes manimaculis (Anomura: Porcellanidae).</title>
        <authorList>
            <person name="Angst P."/>
        </authorList>
    </citation>
    <scope>NUCLEOTIDE SEQUENCE</scope>
    <source>
        <strain evidence="9">PB745_01</strain>
        <tissue evidence="9">Gill</tissue>
    </source>
</reference>
<keyword evidence="5" id="KW-0342">GTP-binding</keyword>
<dbReference type="InterPro" id="IPR043358">
    <property type="entry name" value="GNL1-like"/>
</dbReference>
<comment type="subcellular location">
    <subcellularLocation>
        <location evidence="1">Cytoplasm</location>
    </subcellularLocation>
</comment>
<sequence length="675" mass="76180">MGKKQGHKVNNSLGRTIIKDRYGKKRTVASSMLHTSEIQDGQDWDRLNIQSITEQTHIDEFLSTAELAGTEFQAVRLNMKFVNPSLRSGMPTVEEKKKIQAAQDANRNMLKIPRRPAWNILTTPEQLAEAERNNFLTWRRSLAQLQDVEDITLTPYERNLEFWRQLWRVIERSDVVMQILDARNPLLFRCEDLELYVKEVSKHKDNMLLINKSDFLTDEQREAWAEYFRQHDIKAVFFSALYGQELDDIEEEEQETQPTENDEEEDNEDGEEDRDQGNDDVMTEEGISKEAIKECEKDIQHLSRKLQEQNINTSSPSTTVPKAITTSPTSVPNPTTTSPISSPSTSSVPNPATTTTSPSLPSPPSSSTSPGSTKGYVTTSQLMTRAELMDVMRKVHTGPRVAGKVVTIGLVGYPNVGKSSTINCLMQEKKVSVSATPGKTKHFQTLYLSEDILLCDCPGLVFPAFVTTKQEMIISGILPIDQMRNEVPPVSLVASRIPRKVFENMYGITLPKPREGEDPDRPPTSEELLNAYGFMRGYMTQRGLPDNPRSARYILKDYMNGKLLFCHAPPGQPQDHYHTPDVVKIGKGGTQAAPTPQQKKTQPYAIQPEVIDRRFFKVPVASYHVKAINRGPTKITNVRGADGKGDAAVEGKLPKVKKFKKKEKLRKRFAHLDDW</sequence>
<feature type="region of interest" description="Disordered" evidence="7">
    <location>
        <begin position="305"/>
        <end position="376"/>
    </location>
</feature>
<dbReference type="PROSITE" id="PS51721">
    <property type="entry name" value="G_CP"/>
    <property type="match status" value="1"/>
</dbReference>
<protein>
    <recommendedName>
        <fullName evidence="6">Large subunit GTPase 1 homolog</fullName>
    </recommendedName>
</protein>
<name>A0AAE1FVL9_PETCI</name>
<dbReference type="InterPro" id="IPR006073">
    <property type="entry name" value="GTP-bd"/>
</dbReference>
<gene>
    <name evidence="9" type="ORF">Pcinc_015504</name>
</gene>
<dbReference type="PANTHER" id="PTHR45709:SF2">
    <property type="entry name" value="LARGE SUBUNIT GTPASE 1 HOMOLOG"/>
    <property type="match status" value="1"/>
</dbReference>
<dbReference type="InterPro" id="IPR030378">
    <property type="entry name" value="G_CP_dom"/>
</dbReference>
<feature type="compositionally biased region" description="Acidic residues" evidence="7">
    <location>
        <begin position="249"/>
        <end position="274"/>
    </location>
</feature>
<dbReference type="PANTHER" id="PTHR45709">
    <property type="entry name" value="LARGE SUBUNIT GTPASE 1 HOMOLOG-RELATED"/>
    <property type="match status" value="1"/>
</dbReference>
<comment type="caution">
    <text evidence="9">The sequence shown here is derived from an EMBL/GenBank/DDBJ whole genome shotgun (WGS) entry which is preliminary data.</text>
</comment>
<feature type="compositionally biased region" description="Polar residues" evidence="7">
    <location>
        <begin position="308"/>
        <end position="320"/>
    </location>
</feature>
<evidence type="ECO:0000259" key="8">
    <source>
        <dbReference type="PROSITE" id="PS51721"/>
    </source>
</evidence>
<dbReference type="Pfam" id="PF01926">
    <property type="entry name" value="MMR_HSR1"/>
    <property type="match status" value="1"/>
</dbReference>
<proteinExistence type="predicted"/>
<evidence type="ECO:0000256" key="7">
    <source>
        <dbReference type="SAM" id="MobiDB-lite"/>
    </source>
</evidence>